<dbReference type="GO" id="GO:0090313">
    <property type="term" value="P:regulation of protein targeting to membrane"/>
    <property type="evidence" value="ECO:0007669"/>
    <property type="project" value="TreeGrafter"/>
</dbReference>
<reference evidence="4" key="1">
    <citation type="submission" date="2010-12" db="EMBL/GenBank/DDBJ databases">
        <title>Complete sequence of Desulfovibrio aespoeensis Aspo-2.</title>
        <authorList>
            <consortium name="US DOE Joint Genome Institute"/>
            <person name="Lucas S."/>
            <person name="Copeland A."/>
            <person name="Lapidus A."/>
            <person name="Cheng J.-F."/>
            <person name="Goodwin L."/>
            <person name="Pitluck S."/>
            <person name="Chertkov O."/>
            <person name="Misra M."/>
            <person name="Detter J.C."/>
            <person name="Han C."/>
            <person name="Tapia R."/>
            <person name="Land M."/>
            <person name="Hauser L."/>
            <person name="Kyrpides N."/>
            <person name="Ivanova N."/>
            <person name="Ovchinnikova G."/>
            <person name="Pedersen K."/>
            <person name="Jagevall S."/>
            <person name="Hazen T."/>
            <person name="Woyke T."/>
        </authorList>
    </citation>
    <scope>NUCLEOTIDE SEQUENCE [LARGE SCALE GENOMIC DNA]</scope>
    <source>
        <strain evidence="4">ATCC 700646 / DSM 10631 / Aspo-2</strain>
    </source>
</reference>
<sequence length="1231" mass="132075">MLTFLDRFPIATPGLRRVAFWLIIALAAYVLVGFLLVPPALRSIIVSQSQSALKRTVHLGSVSFNPLTLRLALHDFRADALEGEVPLMSFGELSLRPGVASVWRMAPVVSSLALRDLTVDIVFFGDGRYSISDLLDSDGEQADQPPGQFLPFALSEFEMSNATIVFDDRSKAKRHVVSEINLSIPFTSSFEGLRKEFTQPEFSAVVNGDPVKLKGRTLPFDDTLLTEFSLGAVNVDLDQYWPYLSDLIPLTLVKGQLSSEISINFERSDDQRLKLFLSGGGALNGLELTSPQDGGVLSVNRIAFQMERFSLGDSLLHLRQVTVDQPRVKLIRRPGGEFNWAGYFTSTQDGAGPDEAGQAGAEQSASPSLRVDLGSVEVTSGSVEWIDQDVPGGFERTYPVTARATGLSTGSRTPGTFSASLGSANGGGVIEISGQCRLDPALVTATLTASDLTLAEYSPYFATALPLTLASGSAGISATLAVEQTTNKSMAVSVKDGSLTLSDLRLHKPAAGEPSVLAGQLAVSGVAVDMTAQAVSVADILLTDPILRLEMTEPGVIDLIAMLTPDPATRPVNVTNEEDAAAETDTGNAEKPDDPEWTATVGTVRVNGGMVSLADRTATPTATLGVHDVTLAAQGVSTRRDHPLTCAVNATWDGGGTIEVQTTATLEPLVGTAQIALRGLGLAPVNTYLARFADLELAQGAASADLTLTFDGNDTLHFVLEGDSALANARLMDTLAGDELAGIDALRLSKIRLENEPYRLRVDTVRLDDPRAVLRFEQDGRTNIQRTLRVPPPEPTDRAAGNRSPGPGAATDAANATPPLADTPLVQDEPPFFESLEIGRVTTENGQIRFHDASVTPPYSTEMADIRLTLTNISQAPDAQPGLDMQASIGPTPLSVTGTLNPLAVPIGSDLAVTLTGLDLASLSPYTLQYLAYPVEQGRLYAQVTIRTKDSVLSADNSFFVKQLVLGPRDTRPGAPNVPVSFGLALLQDSNGDLTMDLPIRGRLDDPDFQIRGIVLKTVASLFVKALASPFSLIGAIFGGQGTDMDFVIFEPGLAVLRPAALLKLEKIATALKERSRLKLQVTGVTDPVADRNSLRQASFETRLKEQKFKDLPPSKRAWTTVEAMTIEPDEFDELLYQAYKDEPDEGNERPTTFFVPDRQPPEVMRQFIEKNITVTDQDLRELATGRAEAVKTFIVEREPSLAQRITLPDRSGPGAARTGVPLHRADLGLR</sequence>
<dbReference type="Gene3D" id="3.30.1330.60">
    <property type="entry name" value="OmpA-like domain"/>
    <property type="match status" value="1"/>
</dbReference>
<gene>
    <name evidence="3" type="ordered locus">Daes_0926</name>
</gene>
<keyword evidence="2" id="KW-1133">Transmembrane helix</keyword>
<dbReference type="InterPro" id="IPR052894">
    <property type="entry name" value="AsmA-related"/>
</dbReference>
<dbReference type="STRING" id="643562.Daes_0926"/>
<dbReference type="eggNOG" id="COG2982">
    <property type="taxonomic scope" value="Bacteria"/>
</dbReference>
<keyword evidence="2" id="KW-0472">Membrane</keyword>
<dbReference type="EMBL" id="CP002431">
    <property type="protein sequence ID" value="ADU61943.1"/>
    <property type="molecule type" value="Genomic_DNA"/>
</dbReference>
<protein>
    <recommendedName>
        <fullName evidence="5">AsmA family protein</fullName>
    </recommendedName>
</protein>
<evidence type="ECO:0000256" key="1">
    <source>
        <dbReference type="SAM" id="MobiDB-lite"/>
    </source>
</evidence>
<dbReference type="HOGENOM" id="CLU_005680_1_0_7"/>
<feature type="region of interest" description="Disordered" evidence="1">
    <location>
        <begin position="1207"/>
        <end position="1231"/>
    </location>
</feature>
<evidence type="ECO:0000313" key="3">
    <source>
        <dbReference type="EMBL" id="ADU61943.1"/>
    </source>
</evidence>
<dbReference type="RefSeq" id="WP_013513874.1">
    <property type="nucleotide sequence ID" value="NC_014844.1"/>
</dbReference>
<dbReference type="InterPro" id="IPR036737">
    <property type="entry name" value="OmpA-like_sf"/>
</dbReference>
<evidence type="ECO:0000313" key="4">
    <source>
        <dbReference type="Proteomes" id="UP000002191"/>
    </source>
</evidence>
<evidence type="ECO:0008006" key="5">
    <source>
        <dbReference type="Google" id="ProtNLM"/>
    </source>
</evidence>
<proteinExistence type="predicted"/>
<feature type="region of interest" description="Disordered" evidence="1">
    <location>
        <begin position="345"/>
        <end position="367"/>
    </location>
</feature>
<keyword evidence="2" id="KW-0812">Transmembrane</keyword>
<dbReference type="KEGG" id="das:Daes_0926"/>
<dbReference type="InterPro" id="IPR008023">
    <property type="entry name" value="DUF748"/>
</dbReference>
<reference evidence="3 4" key="2">
    <citation type="journal article" date="2014" name="Genome Announc.">
        <title>Complete Genome Sequence of the Subsurface, Mesophilic Sulfate-Reducing Bacterium Desulfovibrio aespoeensis Aspo-2.</title>
        <authorList>
            <person name="Pedersen K."/>
            <person name="Bengtsson A."/>
            <person name="Edlund J."/>
            <person name="Rabe L."/>
            <person name="Hazen T."/>
            <person name="Chakraborty R."/>
            <person name="Goodwin L."/>
            <person name="Shapiro N."/>
        </authorList>
    </citation>
    <scope>NUCLEOTIDE SEQUENCE [LARGE SCALE GENOMIC DNA]</scope>
    <source>
        <strain evidence="4">ATCC 700646 / DSM 10631 / Aspo-2</strain>
    </source>
</reference>
<keyword evidence="4" id="KW-1185">Reference proteome</keyword>
<dbReference type="Proteomes" id="UP000002191">
    <property type="component" value="Chromosome"/>
</dbReference>
<evidence type="ECO:0000256" key="2">
    <source>
        <dbReference type="SAM" id="Phobius"/>
    </source>
</evidence>
<dbReference type="PANTHER" id="PTHR30441">
    <property type="entry name" value="DUF748 DOMAIN-CONTAINING PROTEIN"/>
    <property type="match status" value="1"/>
</dbReference>
<dbReference type="Pfam" id="PF05359">
    <property type="entry name" value="DUF748"/>
    <property type="match status" value="3"/>
</dbReference>
<feature type="transmembrane region" description="Helical" evidence="2">
    <location>
        <begin position="20"/>
        <end position="41"/>
    </location>
</feature>
<dbReference type="AlphaFoldDB" id="E6VS10"/>
<feature type="region of interest" description="Disordered" evidence="1">
    <location>
        <begin position="780"/>
        <end position="820"/>
    </location>
</feature>
<dbReference type="GO" id="GO:0005886">
    <property type="term" value="C:plasma membrane"/>
    <property type="evidence" value="ECO:0007669"/>
    <property type="project" value="TreeGrafter"/>
</dbReference>
<organism evidence="3 4">
    <name type="scientific">Pseudodesulfovibrio aespoeensis (strain ATCC 700646 / DSM 10631 / Aspo-2)</name>
    <name type="common">Desulfovibrio aespoeensis</name>
    <dbReference type="NCBI Taxonomy" id="643562"/>
    <lineage>
        <taxon>Bacteria</taxon>
        <taxon>Pseudomonadati</taxon>
        <taxon>Thermodesulfobacteriota</taxon>
        <taxon>Desulfovibrionia</taxon>
        <taxon>Desulfovibrionales</taxon>
        <taxon>Desulfovibrionaceae</taxon>
    </lineage>
</organism>
<dbReference type="PANTHER" id="PTHR30441:SF8">
    <property type="entry name" value="DUF748 DOMAIN-CONTAINING PROTEIN"/>
    <property type="match status" value="1"/>
</dbReference>
<accession>E6VS10</accession>
<name>E6VS10_PSEA9</name>
<dbReference type="eggNOG" id="COG3164">
    <property type="taxonomic scope" value="Bacteria"/>
</dbReference>
<dbReference type="OrthoDB" id="9757969at2"/>